<feature type="domain" description="Transposase (putative) gypsy type" evidence="1">
    <location>
        <begin position="5"/>
        <end position="60"/>
    </location>
</feature>
<comment type="caution">
    <text evidence="2">The sequence shown here is derived from an EMBL/GenBank/DDBJ whole genome shotgun (WGS) entry which is preliminary data.</text>
</comment>
<dbReference type="Pfam" id="PF04195">
    <property type="entry name" value="Transposase_28"/>
    <property type="match status" value="1"/>
</dbReference>
<evidence type="ECO:0000259" key="1">
    <source>
        <dbReference type="Pfam" id="PF04195"/>
    </source>
</evidence>
<feature type="non-terminal residue" evidence="2">
    <location>
        <position position="1"/>
    </location>
</feature>
<accession>A0A371EB60</accession>
<protein>
    <recommendedName>
        <fullName evidence="1">Transposase (putative) gypsy type domain-containing protein</fullName>
    </recommendedName>
</protein>
<dbReference type="EMBL" id="QJKJ01015003">
    <property type="protein sequence ID" value="RDX63263.1"/>
    <property type="molecule type" value="Genomic_DNA"/>
</dbReference>
<name>A0A371EB60_MUCPR</name>
<sequence>MRDLGATIPFDAYETDVLRTLGVVPTQLHPKGWAAMHAFMVVCHCLRIKPTTTLFLNHYTTHINMKNSSGNRILTSLNCA</sequence>
<organism evidence="2 3">
    <name type="scientific">Mucuna pruriens</name>
    <name type="common">Velvet bean</name>
    <name type="synonym">Dolichos pruriens</name>
    <dbReference type="NCBI Taxonomy" id="157652"/>
    <lineage>
        <taxon>Eukaryota</taxon>
        <taxon>Viridiplantae</taxon>
        <taxon>Streptophyta</taxon>
        <taxon>Embryophyta</taxon>
        <taxon>Tracheophyta</taxon>
        <taxon>Spermatophyta</taxon>
        <taxon>Magnoliopsida</taxon>
        <taxon>eudicotyledons</taxon>
        <taxon>Gunneridae</taxon>
        <taxon>Pentapetalae</taxon>
        <taxon>rosids</taxon>
        <taxon>fabids</taxon>
        <taxon>Fabales</taxon>
        <taxon>Fabaceae</taxon>
        <taxon>Papilionoideae</taxon>
        <taxon>50 kb inversion clade</taxon>
        <taxon>NPAAA clade</taxon>
        <taxon>indigoferoid/millettioid clade</taxon>
        <taxon>Phaseoleae</taxon>
        <taxon>Mucuna</taxon>
    </lineage>
</organism>
<evidence type="ECO:0000313" key="3">
    <source>
        <dbReference type="Proteomes" id="UP000257109"/>
    </source>
</evidence>
<proteinExistence type="predicted"/>
<reference evidence="2" key="1">
    <citation type="submission" date="2018-05" db="EMBL/GenBank/DDBJ databases">
        <title>Draft genome of Mucuna pruriens seed.</title>
        <authorList>
            <person name="Nnadi N.E."/>
            <person name="Vos R."/>
            <person name="Hasami M.H."/>
            <person name="Devisetty U.K."/>
            <person name="Aguiy J.C."/>
        </authorList>
    </citation>
    <scope>NUCLEOTIDE SEQUENCE [LARGE SCALE GENOMIC DNA]</scope>
    <source>
        <strain evidence="2">JCA_2017</strain>
    </source>
</reference>
<dbReference type="InterPro" id="IPR007321">
    <property type="entry name" value="Transposase_28"/>
</dbReference>
<dbReference type="Proteomes" id="UP000257109">
    <property type="component" value="Unassembled WGS sequence"/>
</dbReference>
<gene>
    <name evidence="2" type="ORF">CR513_58331</name>
</gene>
<dbReference type="AlphaFoldDB" id="A0A371EB60"/>
<evidence type="ECO:0000313" key="2">
    <source>
        <dbReference type="EMBL" id="RDX63263.1"/>
    </source>
</evidence>
<keyword evidence="3" id="KW-1185">Reference proteome</keyword>
<dbReference type="OrthoDB" id="687305at2759"/>